<feature type="disulfide bond" evidence="6">
    <location>
        <begin position="410"/>
        <end position="425"/>
    </location>
</feature>
<evidence type="ECO:0000259" key="8">
    <source>
        <dbReference type="Pfam" id="PF02931"/>
    </source>
</evidence>
<dbReference type="InterPro" id="IPR036734">
    <property type="entry name" value="Neur_chan_lig-bd_sf"/>
</dbReference>
<organism evidence="9 10">
    <name type="scientific">Homarus americanus</name>
    <name type="common">American lobster</name>
    <dbReference type="NCBI Taxonomy" id="6706"/>
    <lineage>
        <taxon>Eukaryota</taxon>
        <taxon>Metazoa</taxon>
        <taxon>Ecdysozoa</taxon>
        <taxon>Arthropoda</taxon>
        <taxon>Crustacea</taxon>
        <taxon>Multicrustacea</taxon>
        <taxon>Malacostraca</taxon>
        <taxon>Eumalacostraca</taxon>
        <taxon>Eucarida</taxon>
        <taxon>Decapoda</taxon>
        <taxon>Pleocyemata</taxon>
        <taxon>Astacidea</taxon>
        <taxon>Nephropoidea</taxon>
        <taxon>Nephropidae</taxon>
        <taxon>Homarus</taxon>
    </lineage>
</organism>
<evidence type="ECO:0000256" key="3">
    <source>
        <dbReference type="ARBA" id="ARBA00022989"/>
    </source>
</evidence>
<evidence type="ECO:0000256" key="5">
    <source>
        <dbReference type="ARBA" id="ARBA00023157"/>
    </source>
</evidence>
<dbReference type="InterPro" id="IPR006201">
    <property type="entry name" value="Neur_channel"/>
</dbReference>
<reference evidence="9" key="1">
    <citation type="journal article" date="2021" name="Sci. Adv.">
        <title>The American lobster genome reveals insights on longevity, neural, and immune adaptations.</title>
        <authorList>
            <person name="Polinski J.M."/>
            <person name="Zimin A.V."/>
            <person name="Clark K.F."/>
            <person name="Kohn A.B."/>
            <person name="Sadowski N."/>
            <person name="Timp W."/>
            <person name="Ptitsyn A."/>
            <person name="Khanna P."/>
            <person name="Romanova D.Y."/>
            <person name="Williams P."/>
            <person name="Greenwood S.J."/>
            <person name="Moroz L.L."/>
            <person name="Walt D.R."/>
            <person name="Bodnar A.G."/>
        </authorList>
    </citation>
    <scope>NUCLEOTIDE SEQUENCE</scope>
    <source>
        <strain evidence="9">GMGI-L3</strain>
    </source>
</reference>
<keyword evidence="3 7" id="KW-1133">Transmembrane helix</keyword>
<name>A0A8J5JKI4_HOMAM</name>
<keyword evidence="4 7" id="KW-0472">Membrane</keyword>
<dbReference type="GO" id="GO:0005230">
    <property type="term" value="F:extracellular ligand-gated monoatomic ion channel activity"/>
    <property type="evidence" value="ECO:0007669"/>
    <property type="project" value="InterPro"/>
</dbReference>
<dbReference type="GO" id="GO:0016020">
    <property type="term" value="C:membrane"/>
    <property type="evidence" value="ECO:0007669"/>
    <property type="project" value="UniProtKB-SubCell"/>
</dbReference>
<dbReference type="SUPFAM" id="SSF57424">
    <property type="entry name" value="LDL receptor-like module"/>
    <property type="match status" value="1"/>
</dbReference>
<comment type="subcellular location">
    <subcellularLocation>
        <location evidence="1">Membrane</location>
        <topology evidence="1">Multi-pass membrane protein</topology>
    </subcellularLocation>
</comment>
<keyword evidence="2 7" id="KW-0812">Transmembrane</keyword>
<accession>A0A8J5JKI4</accession>
<feature type="transmembrane region" description="Helical" evidence="7">
    <location>
        <begin position="711"/>
        <end position="732"/>
    </location>
</feature>
<sequence length="790" mass="88858">SPHLPTVRGHTSVQAVVEQPGVLSQPRTDVMASFGDMMAGRGVSWPVMLFLVTSLLASPAQSIKAAAIEDHRGGSCHQVQDSNAWPHPHNATLCALVRPELQQPKQPATVLQYHNLGAYIIAVSTKTEVDLDHQDPGLCVGDTHKKNTFTGFVTAVSLKPGQLTDRSSEGSSGCNIVAYTVTALPFTSAWSKDGPMEIIDVPEDKVCDQSYNTVLLKEFHGYNGLRQACRSLGGHFPSKEEIESDDVVMTANEVNTCTTDETHLSWVNSEDSLAGGLMANCSTLTTNGGSGSRPCLTELECSLCRVPVKLRFTLFGNIKDFDRYYFLRMLPSGGIYFDGLKTSNITQQGNLWVLRSRLHQRMWWVQQDSRPVGRYLWHSNDSNTIITLSSCNILQFSSNDGVCLLRSQRCDGQKNSPDGSDEEKCRERLMTKEPYYDPQNGPYRGSNKGGTLIYKLYMTNIAEITTEHGVANVELGVKLQWSDPRIRFVDTKMTANFITCDDVWRPVLGAVAGYKRGREAEMKGFNSYCFVHWRKKKVDEELDLNDPLMGKSASGRNINITQWMDYTINAPCHFKVHRYPFGTYVCNISFYLVRSTEEMAFKSSDYNRTVYRLSYDGNHDLLDYHLQEVTVESLTDHVTITLHLKGQAHYHLLNSFAPSALMFIISYATLYFPVTDFNERIMVSLTSLLVLASLFAQATDSYVRTPYYKLIDIWFAFLIILSFAVVIVNAVVNSLRINEDTVRPHMIDISLKGKMKAIKAKKFNKFCKYVLLNLFLLLLVFYFFCGAELI</sequence>
<evidence type="ECO:0000256" key="1">
    <source>
        <dbReference type="ARBA" id="ARBA00004141"/>
    </source>
</evidence>
<comment type="caution">
    <text evidence="6">Lacks conserved residue(s) required for the propagation of feature annotation.</text>
</comment>
<keyword evidence="10" id="KW-1185">Reference proteome</keyword>
<dbReference type="Gene3D" id="2.70.170.10">
    <property type="entry name" value="Neurotransmitter-gated ion-channel ligand-binding domain"/>
    <property type="match status" value="1"/>
</dbReference>
<dbReference type="SMART" id="SM00192">
    <property type="entry name" value="LDLa"/>
    <property type="match status" value="1"/>
</dbReference>
<protein>
    <submittedName>
        <fullName evidence="9">Acetylcholine-gated chloride channel subunit acc-1-like 3</fullName>
    </submittedName>
</protein>
<feature type="transmembrane region" description="Helical" evidence="7">
    <location>
        <begin position="766"/>
        <end position="784"/>
    </location>
</feature>
<dbReference type="EMBL" id="JAHLQT010040102">
    <property type="protein sequence ID" value="KAG7156103.1"/>
    <property type="molecule type" value="Genomic_DNA"/>
</dbReference>
<dbReference type="PROSITE" id="PS50068">
    <property type="entry name" value="LDLRA_2"/>
    <property type="match status" value="1"/>
</dbReference>
<dbReference type="Gene3D" id="4.10.400.10">
    <property type="entry name" value="Low-density Lipoprotein Receptor"/>
    <property type="match status" value="1"/>
</dbReference>
<dbReference type="AlphaFoldDB" id="A0A8J5JKI4"/>
<feature type="domain" description="Neurotransmitter-gated ion-channel ligand-binding" evidence="8">
    <location>
        <begin position="424"/>
        <end position="605"/>
    </location>
</feature>
<feature type="non-terminal residue" evidence="9">
    <location>
        <position position="790"/>
    </location>
</feature>
<feature type="transmembrane region" description="Helical" evidence="7">
    <location>
        <begin position="656"/>
        <end position="674"/>
    </location>
</feature>
<feature type="transmembrane region" description="Helical" evidence="7">
    <location>
        <begin position="681"/>
        <end position="699"/>
    </location>
</feature>
<dbReference type="InterPro" id="IPR006202">
    <property type="entry name" value="Neur_chan_lig-bd"/>
</dbReference>
<dbReference type="InterPro" id="IPR036719">
    <property type="entry name" value="Neuro-gated_channel_TM_sf"/>
</dbReference>
<keyword evidence="5 6" id="KW-1015">Disulfide bond</keyword>
<dbReference type="PANTHER" id="PTHR18945">
    <property type="entry name" value="NEUROTRANSMITTER GATED ION CHANNEL"/>
    <property type="match status" value="1"/>
</dbReference>
<comment type="caution">
    <text evidence="9">The sequence shown here is derived from an EMBL/GenBank/DDBJ whole genome shotgun (WGS) entry which is preliminary data.</text>
</comment>
<evidence type="ECO:0000256" key="6">
    <source>
        <dbReference type="PROSITE-ProRule" id="PRU00124"/>
    </source>
</evidence>
<evidence type="ECO:0000313" key="9">
    <source>
        <dbReference type="EMBL" id="KAG7156103.1"/>
    </source>
</evidence>
<proteinExistence type="predicted"/>
<dbReference type="InterPro" id="IPR038050">
    <property type="entry name" value="Neuro_actylchol_rec"/>
</dbReference>
<gene>
    <name evidence="9" type="primary">Acc1-L3</name>
    <name evidence="9" type="ORF">Hamer_G021341</name>
</gene>
<dbReference type="SUPFAM" id="SSF63712">
    <property type="entry name" value="Nicotinic receptor ligand binding domain-like"/>
    <property type="match status" value="1"/>
</dbReference>
<dbReference type="CDD" id="cd00112">
    <property type="entry name" value="LDLa"/>
    <property type="match status" value="1"/>
</dbReference>
<dbReference type="Gene3D" id="1.20.58.390">
    <property type="entry name" value="Neurotransmitter-gated ion-channel transmembrane domain"/>
    <property type="match status" value="1"/>
</dbReference>
<evidence type="ECO:0000313" key="10">
    <source>
        <dbReference type="Proteomes" id="UP000747542"/>
    </source>
</evidence>
<dbReference type="Proteomes" id="UP000747542">
    <property type="component" value="Unassembled WGS sequence"/>
</dbReference>
<dbReference type="InterPro" id="IPR036055">
    <property type="entry name" value="LDL_receptor-like_sf"/>
</dbReference>
<evidence type="ECO:0000256" key="7">
    <source>
        <dbReference type="SAM" id="Phobius"/>
    </source>
</evidence>
<evidence type="ECO:0000256" key="4">
    <source>
        <dbReference type="ARBA" id="ARBA00023136"/>
    </source>
</evidence>
<dbReference type="Pfam" id="PF02931">
    <property type="entry name" value="Neur_chan_LBD"/>
    <property type="match status" value="1"/>
</dbReference>
<dbReference type="SUPFAM" id="SSF90112">
    <property type="entry name" value="Neurotransmitter-gated ion-channel transmembrane pore"/>
    <property type="match status" value="1"/>
</dbReference>
<evidence type="ECO:0000256" key="2">
    <source>
        <dbReference type="ARBA" id="ARBA00022692"/>
    </source>
</evidence>
<dbReference type="InterPro" id="IPR002172">
    <property type="entry name" value="LDrepeatLR_classA_rpt"/>
</dbReference>
<dbReference type="GO" id="GO:0004888">
    <property type="term" value="F:transmembrane signaling receptor activity"/>
    <property type="evidence" value="ECO:0007669"/>
    <property type="project" value="InterPro"/>
</dbReference>
<feature type="disulfide bond" evidence="6">
    <location>
        <begin position="391"/>
        <end position="403"/>
    </location>
</feature>